<dbReference type="AlphaFoldDB" id="A0A482WZ29"/>
<evidence type="ECO:0000256" key="1">
    <source>
        <dbReference type="ARBA" id="ARBA00005771"/>
    </source>
</evidence>
<dbReference type="InParanoid" id="A0A482WZ29"/>
<protein>
    <recommendedName>
        <fullName evidence="3">Sulfotransferase domain-containing protein</fullName>
    </recommendedName>
</protein>
<dbReference type="SUPFAM" id="SSF52540">
    <property type="entry name" value="P-loop containing nucleoside triphosphate hydrolases"/>
    <property type="match status" value="1"/>
</dbReference>
<dbReference type="STRING" id="195883.A0A482WZ29"/>
<comment type="similarity">
    <text evidence="1">Belongs to the sulfotransferase 1 family.</text>
</comment>
<dbReference type="Pfam" id="PF00685">
    <property type="entry name" value="Sulfotransfer_1"/>
    <property type="match status" value="1"/>
</dbReference>
<name>A0A482WZ29_LAOST</name>
<comment type="caution">
    <text evidence="4">The sequence shown here is derived from an EMBL/GenBank/DDBJ whole genome shotgun (WGS) entry which is preliminary data.</text>
</comment>
<dbReference type="Proteomes" id="UP000291343">
    <property type="component" value="Unassembled WGS sequence"/>
</dbReference>
<dbReference type="Gene3D" id="3.40.50.300">
    <property type="entry name" value="P-loop containing nucleotide triphosphate hydrolases"/>
    <property type="match status" value="1"/>
</dbReference>
<dbReference type="PANTHER" id="PTHR11783">
    <property type="entry name" value="SULFOTRANSFERASE SULT"/>
    <property type="match status" value="1"/>
</dbReference>
<dbReference type="FunCoup" id="A0A482WZ29">
    <property type="interactions" value="16"/>
</dbReference>
<evidence type="ECO:0000313" key="5">
    <source>
        <dbReference type="Proteomes" id="UP000291343"/>
    </source>
</evidence>
<dbReference type="GO" id="GO:0008146">
    <property type="term" value="F:sulfotransferase activity"/>
    <property type="evidence" value="ECO:0007669"/>
    <property type="project" value="InterPro"/>
</dbReference>
<accession>A0A482WZ29</accession>
<reference evidence="4 5" key="1">
    <citation type="journal article" date="2017" name="Gigascience">
        <title>Genome sequence of the small brown planthopper, Laodelphax striatellus.</title>
        <authorList>
            <person name="Zhu J."/>
            <person name="Jiang F."/>
            <person name="Wang X."/>
            <person name="Yang P."/>
            <person name="Bao Y."/>
            <person name="Zhao W."/>
            <person name="Wang W."/>
            <person name="Lu H."/>
            <person name="Wang Q."/>
            <person name="Cui N."/>
            <person name="Li J."/>
            <person name="Chen X."/>
            <person name="Luo L."/>
            <person name="Yu J."/>
            <person name="Kang L."/>
            <person name="Cui F."/>
        </authorList>
    </citation>
    <scope>NUCLEOTIDE SEQUENCE [LARGE SCALE GENOMIC DNA]</scope>
    <source>
        <strain evidence="4">Lst14</strain>
    </source>
</reference>
<proteinExistence type="inferred from homology"/>
<dbReference type="EMBL" id="QKKF02022243">
    <property type="protein sequence ID" value="RZF38516.1"/>
    <property type="molecule type" value="Genomic_DNA"/>
</dbReference>
<evidence type="ECO:0000256" key="2">
    <source>
        <dbReference type="ARBA" id="ARBA00022679"/>
    </source>
</evidence>
<feature type="domain" description="Sulfotransferase" evidence="3">
    <location>
        <begin position="70"/>
        <end position="337"/>
    </location>
</feature>
<keyword evidence="2" id="KW-0808">Transferase</keyword>
<keyword evidence="5" id="KW-1185">Reference proteome</keyword>
<evidence type="ECO:0000259" key="3">
    <source>
        <dbReference type="Pfam" id="PF00685"/>
    </source>
</evidence>
<gene>
    <name evidence="4" type="ORF">LSTR_LSTR006111</name>
</gene>
<organism evidence="4 5">
    <name type="scientific">Laodelphax striatellus</name>
    <name type="common">Small brown planthopper</name>
    <name type="synonym">Delphax striatella</name>
    <dbReference type="NCBI Taxonomy" id="195883"/>
    <lineage>
        <taxon>Eukaryota</taxon>
        <taxon>Metazoa</taxon>
        <taxon>Ecdysozoa</taxon>
        <taxon>Arthropoda</taxon>
        <taxon>Hexapoda</taxon>
        <taxon>Insecta</taxon>
        <taxon>Pterygota</taxon>
        <taxon>Neoptera</taxon>
        <taxon>Paraneoptera</taxon>
        <taxon>Hemiptera</taxon>
        <taxon>Auchenorrhyncha</taxon>
        <taxon>Fulgoroidea</taxon>
        <taxon>Delphacidae</taxon>
        <taxon>Criomorphinae</taxon>
        <taxon>Laodelphax</taxon>
    </lineage>
</organism>
<dbReference type="SMR" id="A0A482WZ29"/>
<dbReference type="InterPro" id="IPR027417">
    <property type="entry name" value="P-loop_NTPase"/>
</dbReference>
<evidence type="ECO:0000313" key="4">
    <source>
        <dbReference type="EMBL" id="RZF38516.1"/>
    </source>
</evidence>
<dbReference type="InterPro" id="IPR000863">
    <property type="entry name" value="Sulfotransferase_dom"/>
</dbReference>
<dbReference type="OrthoDB" id="205623at2759"/>
<sequence>MKPINKMPVAKRLQPIRLETLCDSLSEKLKLSCKPGLMPMGGVRVFPSGCVMPTEYVPYAERLRHFTVRPDDVWVISYPKCGTTWTQEMVWLIGNNCDLEAAKSQLLLQRFPFLEAVSIISQEIEGEEEDDENVLGADTITFIEVLPSPRFIMSHLPTKLLPQEIWIKKPKIIYVTRNPKDAAISYYHHHRLWNGYTGGYDTFMEGFLKDKLVYSPFWDHVIEYKKLENEPHVLINSYEEMKKDLPGVIRRTAKFLEKDLTDEQVSILTHHLSFKEMKVNSAINGEEFIKEVKEKHEMPAEDPELTFIRKGEVGGYKNEMPEKLVERFDDWTREKLCGTILQNEIM</sequence>